<accession>A0A8S1E7P9</accession>
<keyword evidence="3" id="KW-1185">Reference proteome</keyword>
<dbReference type="Gene3D" id="3.10.20.90">
    <property type="entry name" value="Phosphatidylinositol 3-kinase Catalytic Subunit, Chain A, domain 1"/>
    <property type="match status" value="1"/>
</dbReference>
<reference evidence="2 3" key="1">
    <citation type="submission" date="2020-04" db="EMBL/GenBank/DDBJ databases">
        <authorList>
            <person name="Laetsch R D."/>
            <person name="Stevens L."/>
            <person name="Kumar S."/>
            <person name="Blaxter L. M."/>
        </authorList>
    </citation>
    <scope>NUCLEOTIDE SEQUENCE [LARGE SCALE GENOMIC DNA]</scope>
</reference>
<feature type="domain" description="FERM central" evidence="1">
    <location>
        <begin position="71"/>
        <end position="165"/>
    </location>
</feature>
<dbReference type="GO" id="GO:0090090">
    <property type="term" value="P:negative regulation of canonical Wnt signaling pathway"/>
    <property type="evidence" value="ECO:0007669"/>
    <property type="project" value="TreeGrafter"/>
</dbReference>
<dbReference type="EMBL" id="CADEPM010000001">
    <property type="protein sequence ID" value="CAB3397845.1"/>
    <property type="molecule type" value="Genomic_DNA"/>
</dbReference>
<evidence type="ECO:0000313" key="2">
    <source>
        <dbReference type="EMBL" id="CAB3397845.1"/>
    </source>
</evidence>
<sequence>MVSPLLEIQLKPYHIPYVVRKGWKTILLERFVDENEIDSQDEPILMLRRNVGLDFQRELEILNSDPKCAQILAKDAREMLISGRIQLKLEDALKIAGLVLSIEHGAFDTKLHDIQFARNEIEDILPEKLCDQITGRKLFGKIINKKAAAHQIQALLLVAIRQLLKLELLGIQQKIIPKSTLENFA</sequence>
<dbReference type="CDD" id="cd14473">
    <property type="entry name" value="FERM_B-lobe"/>
    <property type="match status" value="1"/>
</dbReference>
<evidence type="ECO:0000259" key="1">
    <source>
        <dbReference type="Pfam" id="PF00373"/>
    </source>
</evidence>
<dbReference type="InterPro" id="IPR051594">
    <property type="entry name" value="KRIT1/FRMD8"/>
</dbReference>
<dbReference type="Gene3D" id="1.20.80.10">
    <property type="match status" value="1"/>
</dbReference>
<dbReference type="PANTHER" id="PTHR13283:SF10">
    <property type="entry name" value="FERM DOMAIN-CONTAINING PROTEIN 8"/>
    <property type="match status" value="1"/>
</dbReference>
<dbReference type="InterPro" id="IPR019748">
    <property type="entry name" value="FERM_central"/>
</dbReference>
<evidence type="ECO:0000313" key="3">
    <source>
        <dbReference type="Proteomes" id="UP000494206"/>
    </source>
</evidence>
<dbReference type="OrthoDB" id="2142533at2759"/>
<proteinExistence type="predicted"/>
<organism evidence="2 3">
    <name type="scientific">Caenorhabditis bovis</name>
    <dbReference type="NCBI Taxonomy" id="2654633"/>
    <lineage>
        <taxon>Eukaryota</taxon>
        <taxon>Metazoa</taxon>
        <taxon>Ecdysozoa</taxon>
        <taxon>Nematoda</taxon>
        <taxon>Chromadorea</taxon>
        <taxon>Rhabditida</taxon>
        <taxon>Rhabditina</taxon>
        <taxon>Rhabditomorpha</taxon>
        <taxon>Rhabditoidea</taxon>
        <taxon>Rhabditidae</taxon>
        <taxon>Peloderinae</taxon>
        <taxon>Caenorhabditis</taxon>
    </lineage>
</organism>
<gene>
    <name evidence="2" type="ORF">CBOVIS_LOCUS1200</name>
</gene>
<dbReference type="SUPFAM" id="SSF47031">
    <property type="entry name" value="Second domain of FERM"/>
    <property type="match status" value="1"/>
</dbReference>
<comment type="caution">
    <text evidence="2">The sequence shown here is derived from an EMBL/GenBank/DDBJ whole genome shotgun (WGS) entry which is preliminary data.</text>
</comment>
<dbReference type="InterPro" id="IPR035963">
    <property type="entry name" value="FERM_2"/>
</dbReference>
<name>A0A8S1E7P9_9PELO</name>
<dbReference type="Proteomes" id="UP000494206">
    <property type="component" value="Unassembled WGS sequence"/>
</dbReference>
<dbReference type="PANTHER" id="PTHR13283">
    <property type="entry name" value="KREV INTERACTION TRAPPED 1-RELATED"/>
    <property type="match status" value="1"/>
</dbReference>
<dbReference type="AlphaFoldDB" id="A0A8S1E7P9"/>
<dbReference type="InterPro" id="IPR014352">
    <property type="entry name" value="FERM/acyl-CoA-bd_prot_sf"/>
</dbReference>
<protein>
    <recommendedName>
        <fullName evidence="1">FERM central domain-containing protein</fullName>
    </recommendedName>
</protein>
<dbReference type="GO" id="GO:0005886">
    <property type="term" value="C:plasma membrane"/>
    <property type="evidence" value="ECO:0007669"/>
    <property type="project" value="TreeGrafter"/>
</dbReference>
<dbReference type="Pfam" id="PF00373">
    <property type="entry name" value="FERM_M"/>
    <property type="match status" value="1"/>
</dbReference>